<dbReference type="PANTHER" id="PTHR43630">
    <property type="entry name" value="POLY-BETA-1,6-N-ACETYL-D-GLUCOSAMINE SYNTHASE"/>
    <property type="match status" value="1"/>
</dbReference>
<gene>
    <name evidence="3" type="ORF">D3876_08145</name>
</gene>
<dbReference type="InterPro" id="IPR001173">
    <property type="entry name" value="Glyco_trans_2-like"/>
</dbReference>
<organism evidence="3 4">
    <name type="scientific">Sphingomonas cavernae</name>
    <dbReference type="NCBI Taxonomy" id="2320861"/>
    <lineage>
        <taxon>Bacteria</taxon>
        <taxon>Pseudomonadati</taxon>
        <taxon>Pseudomonadota</taxon>
        <taxon>Alphaproteobacteria</taxon>
        <taxon>Sphingomonadales</taxon>
        <taxon>Sphingomonadaceae</taxon>
        <taxon>Sphingomonas</taxon>
    </lineage>
</organism>
<dbReference type="GO" id="GO:0016740">
    <property type="term" value="F:transferase activity"/>
    <property type="evidence" value="ECO:0007669"/>
    <property type="project" value="UniProtKB-KW"/>
</dbReference>
<keyword evidence="4" id="KW-1185">Reference proteome</keyword>
<name>A0A418WJW1_9SPHN</name>
<dbReference type="Gene3D" id="3.90.550.10">
    <property type="entry name" value="Spore Coat Polysaccharide Biosynthesis Protein SpsA, Chain A"/>
    <property type="match status" value="1"/>
</dbReference>
<evidence type="ECO:0000313" key="3">
    <source>
        <dbReference type="EMBL" id="RJF90242.1"/>
    </source>
</evidence>
<dbReference type="AlphaFoldDB" id="A0A418WJW1"/>
<evidence type="ECO:0000313" key="4">
    <source>
        <dbReference type="Proteomes" id="UP000286100"/>
    </source>
</evidence>
<dbReference type="Pfam" id="PF00535">
    <property type="entry name" value="Glycos_transf_2"/>
    <property type="match status" value="1"/>
</dbReference>
<dbReference type="InterPro" id="IPR011990">
    <property type="entry name" value="TPR-like_helical_dom_sf"/>
</dbReference>
<comment type="similarity">
    <text evidence="1">Belongs to the glycosyltransferase 2 family. WaaE/KdtX subfamily.</text>
</comment>
<dbReference type="OrthoDB" id="9815923at2"/>
<proteinExistence type="inferred from homology"/>
<dbReference type="Gene3D" id="1.25.40.10">
    <property type="entry name" value="Tetratricopeptide repeat domain"/>
    <property type="match status" value="1"/>
</dbReference>
<accession>A0A418WJW1</accession>
<dbReference type="SUPFAM" id="SSF53448">
    <property type="entry name" value="Nucleotide-diphospho-sugar transferases"/>
    <property type="match status" value="1"/>
</dbReference>
<dbReference type="Proteomes" id="UP000286100">
    <property type="component" value="Unassembled WGS sequence"/>
</dbReference>
<evidence type="ECO:0000259" key="2">
    <source>
        <dbReference type="Pfam" id="PF00535"/>
    </source>
</evidence>
<keyword evidence="3" id="KW-0808">Transferase</keyword>
<feature type="domain" description="Glycosyltransferase 2-like" evidence="2">
    <location>
        <begin position="6"/>
        <end position="88"/>
    </location>
</feature>
<dbReference type="PANTHER" id="PTHR43630:SF2">
    <property type="entry name" value="GLYCOSYLTRANSFERASE"/>
    <property type="match status" value="1"/>
</dbReference>
<protein>
    <submittedName>
        <fullName evidence="3">Glycosyltransferase</fullName>
    </submittedName>
</protein>
<dbReference type="EMBL" id="QYUM01000003">
    <property type="protein sequence ID" value="RJF90242.1"/>
    <property type="molecule type" value="Genomic_DNA"/>
</dbReference>
<comment type="caution">
    <text evidence="3">The sequence shown here is derived from an EMBL/GenBank/DDBJ whole genome shotgun (WGS) entry which is preliminary data.</text>
</comment>
<evidence type="ECO:0000256" key="1">
    <source>
        <dbReference type="ARBA" id="ARBA00038494"/>
    </source>
</evidence>
<dbReference type="InterPro" id="IPR029044">
    <property type="entry name" value="Nucleotide-diphossugar_trans"/>
</dbReference>
<reference evidence="3 4" key="1">
    <citation type="submission" date="2018-09" db="EMBL/GenBank/DDBJ databases">
        <authorList>
            <person name="Zhu H."/>
        </authorList>
    </citation>
    <scope>NUCLEOTIDE SEQUENCE [LARGE SCALE GENOMIC DNA]</scope>
    <source>
        <strain evidence="3 4">K2R01-6</strain>
    </source>
</reference>
<sequence length="371" mass="41652">MRRSGIIERCLRSALPIIDYALIVDTGSTDGTPELIERFLAANGVPGRVHHHEWRGFADARTVALAQMREVEHIDYALMIDADDVLSFSKDVAAFKQDLVSDVCWPSTVLDGLHYLRSAFISNRRPFFYAGVVHEELYWGGEFATYQTAFGLTVTTHPDSHRAQDPMKFRKDADALIAAFATEPNEVIRRRYTYYIGQCLRDHAILVGDLTCYREARHWYQLRAEFGGVGHEPYFANMMVATCADKLGEPIDEVLEGFRRAIALEPDRAEAPFEASRACVSRGDVRRAHEFAQLAATATRPAPFYQQEGWIYDWGAQDQLAATTFMNGDAGATIALIERILADAPNIPDHERQRMIGNLDHAIASLKAATR</sequence>